<dbReference type="InterPro" id="IPR036695">
    <property type="entry name" value="Arg-tRNA-synth_N_sf"/>
</dbReference>
<keyword evidence="3 5" id="KW-0067">ATP-binding</keyword>
<dbReference type="GO" id="GO:0006420">
    <property type="term" value="P:arginyl-tRNA aminoacylation"/>
    <property type="evidence" value="ECO:0007669"/>
    <property type="project" value="InterPro"/>
</dbReference>
<dbReference type="CDD" id="cd00671">
    <property type="entry name" value="ArgRS_core"/>
    <property type="match status" value="1"/>
</dbReference>
<dbReference type="InterPro" id="IPR005148">
    <property type="entry name" value="Arg-tRNA-synth_N"/>
</dbReference>
<gene>
    <name evidence="7" type="ORF">A2927_02930</name>
</gene>
<name>A0A1G2BIR3_9BACT</name>
<evidence type="ECO:0000259" key="6">
    <source>
        <dbReference type="SMART" id="SM01016"/>
    </source>
</evidence>
<dbReference type="InterPro" id="IPR001412">
    <property type="entry name" value="aa-tRNA-synth_I_CS"/>
</dbReference>
<dbReference type="Proteomes" id="UP000178849">
    <property type="component" value="Unassembled WGS sequence"/>
</dbReference>
<comment type="caution">
    <text evidence="7">The sequence shown here is derived from an EMBL/GenBank/DDBJ whole genome shotgun (WGS) entry which is preliminary data.</text>
</comment>
<evidence type="ECO:0000256" key="4">
    <source>
        <dbReference type="ARBA" id="ARBA00023146"/>
    </source>
</evidence>
<protein>
    <submittedName>
        <fullName evidence="7">Arginine--tRNA ligase</fullName>
    </submittedName>
</protein>
<dbReference type="Pfam" id="PF03485">
    <property type="entry name" value="Arg_tRNA_synt_N"/>
    <property type="match status" value="1"/>
</dbReference>
<evidence type="ECO:0000256" key="3">
    <source>
        <dbReference type="ARBA" id="ARBA00022840"/>
    </source>
</evidence>
<dbReference type="PROSITE" id="PS00178">
    <property type="entry name" value="AA_TRNA_LIGASE_I"/>
    <property type="match status" value="1"/>
</dbReference>
<comment type="similarity">
    <text evidence="5">Belongs to the class-I aminoacyl-tRNA synthetase family.</text>
</comment>
<dbReference type="GO" id="GO:0005737">
    <property type="term" value="C:cytoplasm"/>
    <property type="evidence" value="ECO:0007669"/>
    <property type="project" value="InterPro"/>
</dbReference>
<evidence type="ECO:0000256" key="5">
    <source>
        <dbReference type="RuleBase" id="RU363038"/>
    </source>
</evidence>
<dbReference type="STRING" id="1798550.A2927_02930"/>
<dbReference type="EMBL" id="MHKL01000028">
    <property type="protein sequence ID" value="OGY89061.1"/>
    <property type="molecule type" value="Genomic_DNA"/>
</dbReference>
<dbReference type="Gene3D" id="3.30.1360.70">
    <property type="entry name" value="Arginyl tRNA synthetase N-terminal domain"/>
    <property type="match status" value="1"/>
</dbReference>
<organism evidence="7 8">
    <name type="scientific">Candidatus Komeilibacteria bacterium RIFCSPLOWO2_01_FULL_45_10</name>
    <dbReference type="NCBI Taxonomy" id="1798550"/>
    <lineage>
        <taxon>Bacteria</taxon>
        <taxon>Candidatus Komeiliibacteriota</taxon>
    </lineage>
</organism>
<dbReference type="SUPFAM" id="SSF55190">
    <property type="entry name" value="Arginyl-tRNA synthetase (ArgRS), N-terminal 'additional' domain"/>
    <property type="match status" value="1"/>
</dbReference>
<evidence type="ECO:0000313" key="8">
    <source>
        <dbReference type="Proteomes" id="UP000178849"/>
    </source>
</evidence>
<sequence length="422" mass="47923">MLTVKQLLNQAVLDSLDKLGLKNTPLKIEIEYPPQENYGDYTTNAAIQAAKMLNKPPLETAGLIAGYLRNQRGLKPVFSKIETAGPGFINFYLNPDYLIRAVGEILKKKDKWGQSKIGQGQKVQLEFISANPTGPLTIGNGRGGFFGDALGNVMKKCGFKVTKEYLINDAGKQIESLGHSVLKDGEAVYKGDYIDELHQLFQNRQDAYQVGQAAAKIILDKIIRQTVEEKMKVSFDVYFSEEKELRKTRKIAKVIKWLKKKNYLYEKDGAWWFKSAELGDIRDRVLVKSNGESTYLAQDFAYLVSKFKERKFKQVINIWGADHYGDVAGLLNAAKVLGYEGKQIVILMQFVRLLADGKEVRMSKRKGTYITMDELIDEVGHDVARFMFLMYAPSTHINFDLNLAKERSEKNPVYYVQYAHAR</sequence>
<dbReference type="PRINTS" id="PR01038">
    <property type="entry name" value="TRNASYNTHARG"/>
</dbReference>
<keyword evidence="4 5" id="KW-0030">Aminoacyl-tRNA synthetase</keyword>
<evidence type="ECO:0000313" key="7">
    <source>
        <dbReference type="EMBL" id="OGY89061.1"/>
    </source>
</evidence>
<evidence type="ECO:0000256" key="2">
    <source>
        <dbReference type="ARBA" id="ARBA00022741"/>
    </source>
</evidence>
<dbReference type="Pfam" id="PF00750">
    <property type="entry name" value="tRNA-synt_1d"/>
    <property type="match status" value="1"/>
</dbReference>
<feature type="non-terminal residue" evidence="7">
    <location>
        <position position="422"/>
    </location>
</feature>
<dbReference type="Gene3D" id="3.40.50.620">
    <property type="entry name" value="HUPs"/>
    <property type="match status" value="1"/>
</dbReference>
<keyword evidence="5" id="KW-0648">Protein biosynthesis</keyword>
<keyword evidence="1 5" id="KW-0436">Ligase</keyword>
<dbReference type="SMART" id="SM01016">
    <property type="entry name" value="Arg_tRNA_synt_N"/>
    <property type="match status" value="1"/>
</dbReference>
<dbReference type="InterPro" id="IPR035684">
    <property type="entry name" value="ArgRS_core"/>
</dbReference>
<keyword evidence="2 5" id="KW-0547">Nucleotide-binding</keyword>
<dbReference type="GO" id="GO:0004814">
    <property type="term" value="F:arginine-tRNA ligase activity"/>
    <property type="evidence" value="ECO:0007669"/>
    <property type="project" value="InterPro"/>
</dbReference>
<dbReference type="GO" id="GO:0005524">
    <property type="term" value="F:ATP binding"/>
    <property type="evidence" value="ECO:0007669"/>
    <property type="project" value="UniProtKB-KW"/>
</dbReference>
<accession>A0A1G2BIR3</accession>
<dbReference type="Gene3D" id="1.10.730.10">
    <property type="entry name" value="Isoleucyl-tRNA Synthetase, Domain 1"/>
    <property type="match status" value="1"/>
</dbReference>
<reference evidence="7 8" key="1">
    <citation type="journal article" date="2016" name="Nat. Commun.">
        <title>Thousands of microbial genomes shed light on interconnected biogeochemical processes in an aquifer system.</title>
        <authorList>
            <person name="Anantharaman K."/>
            <person name="Brown C.T."/>
            <person name="Hug L.A."/>
            <person name="Sharon I."/>
            <person name="Castelle C.J."/>
            <person name="Probst A.J."/>
            <person name="Thomas B.C."/>
            <person name="Singh A."/>
            <person name="Wilkins M.J."/>
            <person name="Karaoz U."/>
            <person name="Brodie E.L."/>
            <person name="Williams K.H."/>
            <person name="Hubbard S.S."/>
            <person name="Banfield J.F."/>
        </authorList>
    </citation>
    <scope>NUCLEOTIDE SEQUENCE [LARGE SCALE GENOMIC DNA]</scope>
</reference>
<dbReference type="PANTHER" id="PTHR11956">
    <property type="entry name" value="ARGINYL-TRNA SYNTHETASE"/>
    <property type="match status" value="1"/>
</dbReference>
<dbReference type="InterPro" id="IPR014729">
    <property type="entry name" value="Rossmann-like_a/b/a_fold"/>
</dbReference>
<dbReference type="SUPFAM" id="SSF52374">
    <property type="entry name" value="Nucleotidylyl transferase"/>
    <property type="match status" value="1"/>
</dbReference>
<proteinExistence type="inferred from homology"/>
<dbReference type="PANTHER" id="PTHR11956:SF5">
    <property type="entry name" value="ARGININE--TRNA LIGASE, CYTOPLASMIC"/>
    <property type="match status" value="1"/>
</dbReference>
<dbReference type="InterPro" id="IPR001278">
    <property type="entry name" value="Arg-tRNA-ligase"/>
</dbReference>
<evidence type="ECO:0000256" key="1">
    <source>
        <dbReference type="ARBA" id="ARBA00022598"/>
    </source>
</evidence>
<feature type="domain" description="Arginyl tRNA synthetase N-terminal" evidence="6">
    <location>
        <begin position="6"/>
        <end position="93"/>
    </location>
</feature>
<dbReference type="AlphaFoldDB" id="A0A1G2BIR3"/>